<feature type="chain" id="PRO_5047189609" evidence="12">
    <location>
        <begin position="24"/>
        <end position="355"/>
    </location>
</feature>
<dbReference type="InterPro" id="IPR050298">
    <property type="entry name" value="Gram-neg_bact_OMP"/>
</dbReference>
<dbReference type="Pfam" id="PF13609">
    <property type="entry name" value="Porin_4"/>
    <property type="match status" value="1"/>
</dbReference>
<keyword evidence="5" id="KW-0812">Transmembrane</keyword>
<dbReference type="SUPFAM" id="SSF56935">
    <property type="entry name" value="Porins"/>
    <property type="match status" value="1"/>
</dbReference>
<evidence type="ECO:0000256" key="4">
    <source>
        <dbReference type="ARBA" id="ARBA00022452"/>
    </source>
</evidence>
<feature type="domain" description="Porin" evidence="13">
    <location>
        <begin position="11"/>
        <end position="326"/>
    </location>
</feature>
<dbReference type="Gene3D" id="2.40.160.10">
    <property type="entry name" value="Porin"/>
    <property type="match status" value="1"/>
</dbReference>
<reference evidence="15" key="2">
    <citation type="submission" date="2023-07" db="EMBL/GenBank/DDBJ databases">
        <title>Duganella aceri sp. nov., isolated from tree sap.</title>
        <authorList>
            <person name="Kim I.S."/>
        </authorList>
    </citation>
    <scope>NUCLEOTIDE SEQUENCE [LARGE SCALE GENOMIC DNA]</scope>
    <source>
        <strain evidence="15">SAP-35</strain>
    </source>
</reference>
<dbReference type="InterPro" id="IPR023614">
    <property type="entry name" value="Porin_dom_sf"/>
</dbReference>
<dbReference type="PRINTS" id="PR00184">
    <property type="entry name" value="NEISSPPORIN"/>
</dbReference>
<evidence type="ECO:0000256" key="3">
    <source>
        <dbReference type="ARBA" id="ARBA00022448"/>
    </source>
</evidence>
<dbReference type="CDD" id="cd00342">
    <property type="entry name" value="gram_neg_porins"/>
    <property type="match status" value="1"/>
</dbReference>
<keyword evidence="6 12" id="KW-0732">Signal</keyword>
<evidence type="ECO:0000256" key="6">
    <source>
        <dbReference type="ARBA" id="ARBA00022729"/>
    </source>
</evidence>
<dbReference type="EMBL" id="JAADJT010000003">
    <property type="protein sequence ID" value="NGZ84082.1"/>
    <property type="molecule type" value="Genomic_DNA"/>
</dbReference>
<evidence type="ECO:0000256" key="5">
    <source>
        <dbReference type="ARBA" id="ARBA00022692"/>
    </source>
</evidence>
<evidence type="ECO:0000256" key="11">
    <source>
        <dbReference type="SAM" id="MobiDB-lite"/>
    </source>
</evidence>
<keyword evidence="15" id="KW-1185">Reference proteome</keyword>
<keyword evidence="9" id="KW-0472">Membrane</keyword>
<dbReference type="RefSeq" id="WP_166100592.1">
    <property type="nucleotide sequence ID" value="NZ_JAADJT010000003.1"/>
</dbReference>
<evidence type="ECO:0000256" key="12">
    <source>
        <dbReference type="SAM" id="SignalP"/>
    </source>
</evidence>
<protein>
    <submittedName>
        <fullName evidence="14">Porin</fullName>
    </submittedName>
</protein>
<evidence type="ECO:0000256" key="1">
    <source>
        <dbReference type="ARBA" id="ARBA00004571"/>
    </source>
</evidence>
<dbReference type="PANTHER" id="PTHR34501:SF9">
    <property type="entry name" value="MAJOR OUTER MEMBRANE PROTEIN P.IA"/>
    <property type="match status" value="1"/>
</dbReference>
<dbReference type="Proteomes" id="UP000666369">
    <property type="component" value="Unassembled WGS sequence"/>
</dbReference>
<dbReference type="PANTHER" id="PTHR34501">
    <property type="entry name" value="PROTEIN YDDL-RELATED"/>
    <property type="match status" value="1"/>
</dbReference>
<organism evidence="14 15">
    <name type="scientific">Duganella aceris</name>
    <dbReference type="NCBI Taxonomy" id="2703883"/>
    <lineage>
        <taxon>Bacteria</taxon>
        <taxon>Pseudomonadati</taxon>
        <taxon>Pseudomonadota</taxon>
        <taxon>Betaproteobacteria</taxon>
        <taxon>Burkholderiales</taxon>
        <taxon>Oxalobacteraceae</taxon>
        <taxon>Telluria group</taxon>
        <taxon>Duganella</taxon>
    </lineage>
</organism>
<gene>
    <name evidence="14" type="ORF">GW587_07415</name>
</gene>
<evidence type="ECO:0000313" key="15">
    <source>
        <dbReference type="Proteomes" id="UP000666369"/>
    </source>
</evidence>
<dbReference type="InterPro" id="IPR033900">
    <property type="entry name" value="Gram_neg_porin_domain"/>
</dbReference>
<keyword evidence="3" id="KW-0813">Transport</keyword>
<evidence type="ECO:0000313" key="14">
    <source>
        <dbReference type="EMBL" id="NGZ84082.1"/>
    </source>
</evidence>
<keyword evidence="7" id="KW-0406">Ion transport</keyword>
<evidence type="ECO:0000256" key="10">
    <source>
        <dbReference type="ARBA" id="ARBA00023237"/>
    </source>
</evidence>
<reference evidence="14 15" key="1">
    <citation type="submission" date="2020-01" db="EMBL/GenBank/DDBJ databases">
        <authorList>
            <person name="Lee S.D."/>
        </authorList>
    </citation>
    <scope>NUCLEOTIDE SEQUENCE [LARGE SCALE GENOMIC DNA]</scope>
    <source>
        <strain evidence="14 15">SAP-35</strain>
    </source>
</reference>
<evidence type="ECO:0000256" key="7">
    <source>
        <dbReference type="ARBA" id="ARBA00023065"/>
    </source>
</evidence>
<dbReference type="InterPro" id="IPR002299">
    <property type="entry name" value="Porin_Neis"/>
</dbReference>
<feature type="signal peptide" evidence="12">
    <location>
        <begin position="1"/>
        <end position="23"/>
    </location>
</feature>
<evidence type="ECO:0000259" key="13">
    <source>
        <dbReference type="Pfam" id="PF13609"/>
    </source>
</evidence>
<keyword evidence="8" id="KW-0626">Porin</keyword>
<proteinExistence type="predicted"/>
<evidence type="ECO:0000256" key="8">
    <source>
        <dbReference type="ARBA" id="ARBA00023114"/>
    </source>
</evidence>
<keyword evidence="4" id="KW-1134">Transmembrane beta strand</keyword>
<accession>A0ABX0FHW1</accession>
<evidence type="ECO:0000256" key="9">
    <source>
        <dbReference type="ARBA" id="ARBA00023136"/>
    </source>
</evidence>
<comment type="subcellular location">
    <subcellularLocation>
        <location evidence="1">Cell outer membrane</location>
        <topology evidence="1">Multi-pass membrane protein</topology>
    </subcellularLocation>
</comment>
<feature type="region of interest" description="Disordered" evidence="11">
    <location>
        <begin position="333"/>
        <end position="355"/>
    </location>
</feature>
<keyword evidence="10" id="KW-0998">Cell outer membrane</keyword>
<sequence length="355" mass="37871">MNKTAFNLAVLAMAAAAAGAAQAQSNVQIYGLLDVGVENANHQTPNNGSATKVISGGMNTSRWGLRGSEDLGGGLKAVFGLEGGILMDTGAQDGALFKRQAYVGLEGSYGRIVMGRSFTSVYDTVISFDPMGFAPYYSWATSGPATGPSKYGFTTQYDNIIKYAGSFGDFKFGANYGAGEQAGNNRDSAKMGFTTVYKLGDANLMATWERNNGNTVVATGNRDKNTVWHIGANYETGPVKLWAVMRDYKLEAGKALTTDVDATTTWLGLAWKTDAVTTLTGAIYHVNVKNVAAGKDADPTMYVARYRYALSKRTDLHVSAAYAKARHGQLTGLSRDDAGNSDSQRGVTVGMQHRF</sequence>
<evidence type="ECO:0000256" key="2">
    <source>
        <dbReference type="ARBA" id="ARBA00011233"/>
    </source>
</evidence>
<name>A0ABX0FHW1_9BURK</name>
<comment type="caution">
    <text evidence="14">The sequence shown here is derived from an EMBL/GenBank/DDBJ whole genome shotgun (WGS) entry which is preliminary data.</text>
</comment>
<comment type="subunit">
    <text evidence="2">Homotrimer.</text>
</comment>